<evidence type="ECO:0000313" key="2">
    <source>
        <dbReference type="EMBL" id="AYQ72276.1"/>
    </source>
</evidence>
<reference evidence="2 3" key="1">
    <citation type="submission" date="2018-10" db="EMBL/GenBank/DDBJ databases">
        <title>Genome Sequence of Cohnella sp.</title>
        <authorList>
            <person name="Srinivasan S."/>
            <person name="Kim M.K."/>
        </authorList>
    </citation>
    <scope>NUCLEOTIDE SEQUENCE [LARGE SCALE GENOMIC DNA]</scope>
    <source>
        <strain evidence="2 3">18JY8-7</strain>
    </source>
</reference>
<dbReference type="SMART" id="SM01012">
    <property type="entry name" value="ANTAR"/>
    <property type="match status" value="1"/>
</dbReference>
<dbReference type="InterPro" id="IPR011006">
    <property type="entry name" value="CheY-like_superfamily"/>
</dbReference>
<dbReference type="SUPFAM" id="SSF52172">
    <property type="entry name" value="CheY-like"/>
    <property type="match status" value="1"/>
</dbReference>
<proteinExistence type="predicted"/>
<dbReference type="RefSeq" id="WP_123040336.1">
    <property type="nucleotide sequence ID" value="NZ_CP033433.1"/>
</dbReference>
<protein>
    <submittedName>
        <fullName evidence="2">ANTAR domain-containing protein</fullName>
    </submittedName>
</protein>
<dbReference type="Pfam" id="PF03861">
    <property type="entry name" value="ANTAR"/>
    <property type="match status" value="1"/>
</dbReference>
<gene>
    <name evidence="2" type="ORF">EAV92_06655</name>
</gene>
<dbReference type="GO" id="GO:0003723">
    <property type="term" value="F:RNA binding"/>
    <property type="evidence" value="ECO:0007669"/>
    <property type="project" value="InterPro"/>
</dbReference>
<dbReference type="AlphaFoldDB" id="A0A3G3JVM2"/>
<dbReference type="KEGG" id="coh:EAV92_06655"/>
<keyword evidence="3" id="KW-1185">Reference proteome</keyword>
<dbReference type="Proteomes" id="UP000269097">
    <property type="component" value="Chromosome"/>
</dbReference>
<dbReference type="Gene3D" id="1.10.10.10">
    <property type="entry name" value="Winged helix-like DNA-binding domain superfamily/Winged helix DNA-binding domain"/>
    <property type="match status" value="1"/>
</dbReference>
<dbReference type="InterPro" id="IPR036388">
    <property type="entry name" value="WH-like_DNA-bd_sf"/>
</dbReference>
<organism evidence="2 3">
    <name type="scientific">Cohnella candidum</name>
    <dbReference type="NCBI Taxonomy" id="2674991"/>
    <lineage>
        <taxon>Bacteria</taxon>
        <taxon>Bacillati</taxon>
        <taxon>Bacillota</taxon>
        <taxon>Bacilli</taxon>
        <taxon>Bacillales</taxon>
        <taxon>Paenibacillaceae</taxon>
        <taxon>Cohnella</taxon>
    </lineage>
</organism>
<dbReference type="PROSITE" id="PS50921">
    <property type="entry name" value="ANTAR"/>
    <property type="match status" value="1"/>
</dbReference>
<dbReference type="InterPro" id="IPR005561">
    <property type="entry name" value="ANTAR"/>
</dbReference>
<dbReference type="EMBL" id="CP033433">
    <property type="protein sequence ID" value="AYQ72276.1"/>
    <property type="molecule type" value="Genomic_DNA"/>
</dbReference>
<evidence type="ECO:0000313" key="3">
    <source>
        <dbReference type="Proteomes" id="UP000269097"/>
    </source>
</evidence>
<evidence type="ECO:0000259" key="1">
    <source>
        <dbReference type="PROSITE" id="PS50921"/>
    </source>
</evidence>
<feature type="domain" description="ANTAR" evidence="1">
    <location>
        <begin position="124"/>
        <end position="185"/>
    </location>
</feature>
<sequence length="202" mass="23096">MRSLLVIHHEAAATETKESKPGSVLTSIGFQVTLADGEERAARGIAEADAAVLHLPVSRIKAWSEFLHQWKRMPLIWWCSAFSASASLDACEDDVVIDGILTPHMESHEIHWALQFAARAFFQREQWLEERKQLLARVEERKWIDQAKAILCEIKGINEAEAYDMLRKQAMNERKRMVDVATSIVKVYEILQESKPKGTKRK</sequence>
<accession>A0A3G3JVM2</accession>
<name>A0A3G3JVM2_9BACL</name>